<reference evidence="1" key="1">
    <citation type="submission" date="2014-11" db="EMBL/GenBank/DDBJ databases">
        <authorList>
            <person name="Amaro Gonzalez C."/>
        </authorList>
    </citation>
    <scope>NUCLEOTIDE SEQUENCE</scope>
</reference>
<proteinExistence type="predicted"/>
<organism evidence="1">
    <name type="scientific">Anguilla anguilla</name>
    <name type="common">European freshwater eel</name>
    <name type="synonym">Muraena anguilla</name>
    <dbReference type="NCBI Taxonomy" id="7936"/>
    <lineage>
        <taxon>Eukaryota</taxon>
        <taxon>Metazoa</taxon>
        <taxon>Chordata</taxon>
        <taxon>Craniata</taxon>
        <taxon>Vertebrata</taxon>
        <taxon>Euteleostomi</taxon>
        <taxon>Actinopterygii</taxon>
        <taxon>Neopterygii</taxon>
        <taxon>Teleostei</taxon>
        <taxon>Anguilliformes</taxon>
        <taxon>Anguillidae</taxon>
        <taxon>Anguilla</taxon>
    </lineage>
</organism>
<dbReference type="EMBL" id="GBXM01030611">
    <property type="protein sequence ID" value="JAH77966.1"/>
    <property type="molecule type" value="Transcribed_RNA"/>
</dbReference>
<name>A0A0E9VIZ6_ANGAN</name>
<evidence type="ECO:0000313" key="1">
    <source>
        <dbReference type="EMBL" id="JAH77966.1"/>
    </source>
</evidence>
<accession>A0A0E9VIZ6</accession>
<sequence>MGWGLQFE</sequence>
<reference evidence="1" key="2">
    <citation type="journal article" date="2015" name="Fish Shellfish Immunol.">
        <title>Early steps in the European eel (Anguilla anguilla)-Vibrio vulnificus interaction in the gills: Role of the RtxA13 toxin.</title>
        <authorList>
            <person name="Callol A."/>
            <person name="Pajuelo D."/>
            <person name="Ebbesson L."/>
            <person name="Teles M."/>
            <person name="MacKenzie S."/>
            <person name="Amaro C."/>
        </authorList>
    </citation>
    <scope>NUCLEOTIDE SEQUENCE</scope>
</reference>
<protein>
    <submittedName>
        <fullName evidence="1">Uncharacterized protein</fullName>
    </submittedName>
</protein>